<name>A0A7H9HZQ6_9SACH</name>
<feature type="compositionally biased region" description="Basic and acidic residues" evidence="11">
    <location>
        <begin position="1042"/>
        <end position="1051"/>
    </location>
</feature>
<feature type="compositionally biased region" description="Basic and acidic residues" evidence="11">
    <location>
        <begin position="743"/>
        <end position="756"/>
    </location>
</feature>
<dbReference type="PROSITE" id="PS00107">
    <property type="entry name" value="PROTEIN_KINASE_ATP"/>
    <property type="match status" value="1"/>
</dbReference>
<dbReference type="PROSITE" id="PS50011">
    <property type="entry name" value="PROTEIN_KINASE_DOM"/>
    <property type="match status" value="1"/>
</dbReference>
<dbReference type="SUPFAM" id="SSF56112">
    <property type="entry name" value="Protein kinase-like (PK-like)"/>
    <property type="match status" value="1"/>
</dbReference>
<keyword evidence="2" id="KW-0723">Serine/threonine-protein kinase</keyword>
<feature type="binding site" evidence="10">
    <location>
        <position position="146"/>
    </location>
    <ligand>
        <name>ATP</name>
        <dbReference type="ChEBI" id="CHEBI:30616"/>
    </ligand>
</feature>
<keyword evidence="5 10" id="KW-0547">Nucleotide-binding</keyword>
<feature type="domain" description="Protein kinase" evidence="12">
    <location>
        <begin position="117"/>
        <end position="432"/>
    </location>
</feature>
<protein>
    <recommendedName>
        <fullName evidence="1">non-specific serine/threonine protein kinase</fullName>
        <ecNumber evidence="1">2.7.11.1</ecNumber>
    </recommendedName>
</protein>
<feature type="compositionally biased region" description="Low complexity" evidence="11">
    <location>
        <begin position="1008"/>
        <end position="1023"/>
    </location>
</feature>
<dbReference type="EMBL" id="CP059274">
    <property type="protein sequence ID" value="QLQ82619.1"/>
    <property type="molecule type" value="Genomic_DNA"/>
</dbReference>
<evidence type="ECO:0000256" key="2">
    <source>
        <dbReference type="ARBA" id="ARBA00022527"/>
    </source>
</evidence>
<evidence type="ECO:0000256" key="4">
    <source>
        <dbReference type="ARBA" id="ARBA00022679"/>
    </source>
</evidence>
<accession>A0A7H9HZQ6</accession>
<dbReference type="CDD" id="cd14008">
    <property type="entry name" value="STKc_LKB1_CaMKK"/>
    <property type="match status" value="1"/>
</dbReference>
<sequence>MNLPVGSVEEVDVPPDLSVELRSSAEDLYVPSLKNSKKHGTKVGVTGLQVSSDCLSGSSSIESLNMLVEKQRKQQLNHPQHQQFIGERLRPQEAVKETSEIYLKYDPISRRKVLNTYEIIRELGHGQHGKVKLARDLLTKQLVAIKIVDRHEKRERKLFRFRKSGSQAHSDKIKREIAIMKKCQYKHVVKLREVLDDLKSRKIYLVLEYCSKGEVKWCPGDRMETEARGPPLLSFQRTREILRGVVLGLEYLHFQGVIHRDIKPANLLISDDDTVKISDFGVSLAATGADDEDGLDSVDEVELAKTAGTPAFFAPEICLGNEAFERFQLKREDLFKGSSISFMIDIWALGVTLYCLLFGMLPFISSYELELFEKIVNDPVKYPSYAEIKSNNVSQVSNEEEYKAAIDLLDALLQKNPMKRITIPQIKKHPFTCWDFDHITSTEDDYIDSKLREIKEFQTDKQEQFKQISISRQELNNAVLGVGKKMMEPMLKKALSGQDDADSKSALPEDQGKNQEDYSDSSYIVSEGSVMSNLGNLTDPQIDGLREKYPGVMNGIHGRYNTLPTFKSRYGISNDNDNDNNGNDNESNDKDTDKSNIETGQLSKSEFERELQKFDDKHDPKSMVDLPINSSFASLDSLYIDSFALSKHGKESDVDHPDVKTPSIHVRPPQLGALRNSSYVGRNNRSYPGVLRNSSSQLNLFSSSTRSDRVPHTRPQAIPDQRKFANRPRGTNDNSYLQTIPRSEQRRPRGKNDDRFTAAVIESKPVTSKPSEARGDKESRSFKIKTGNFFSSFDGQDEQTSTSSDSSTSEPSIYSSCSEGESDGSNAESLPFEFALDSANASVLSMRDVGGFDTVRPFIHSQPATHRSTYDKLDKSDSENSGTDSDHSDSSDELVLSVGPSGFQRRQGSAQSSNNSSRRNTLPYLYPSRDATVTLKGDSTCTVSNASAPTILSQQSQRTLNICTGPEVKTLDIPAHLSRPLNNLSGGNVAPSISDHSRSPSSGVTQFTSTPSSSGSLLLPRGSAKPTTQTCNVGGISGKVTPQDHSEDSSRDLLKTVLISTAGSSRRKSVPCIAIHENGDAERLIKSSHDSSAQDHPQKRSPRSAVRHRCDVCPSRSQSISLGALGKKHTK</sequence>
<dbReference type="GO" id="GO:0001558">
    <property type="term" value="P:regulation of cell growth"/>
    <property type="evidence" value="ECO:0007669"/>
    <property type="project" value="UniProtKB-ARBA"/>
</dbReference>
<dbReference type="PANTHER" id="PTHR43895">
    <property type="entry name" value="CALCIUM/CALMODULIN-DEPENDENT PROTEIN KINASE KINASE-RELATED"/>
    <property type="match status" value="1"/>
</dbReference>
<feature type="region of interest" description="Disordered" evidence="11">
    <location>
        <begin position="863"/>
        <end position="925"/>
    </location>
</feature>
<feature type="region of interest" description="Disordered" evidence="11">
    <location>
        <begin position="569"/>
        <end position="624"/>
    </location>
</feature>
<keyword evidence="3" id="KW-0597">Phosphoprotein</keyword>
<feature type="compositionally biased region" description="Basic and acidic residues" evidence="11">
    <location>
        <begin position="771"/>
        <end position="781"/>
    </location>
</feature>
<dbReference type="EC" id="2.7.11.1" evidence="1"/>
<feature type="compositionally biased region" description="Basic and acidic residues" evidence="11">
    <location>
        <begin position="1081"/>
        <end position="1098"/>
    </location>
</feature>
<dbReference type="GO" id="GO:1900180">
    <property type="term" value="P:regulation of protein localization to nucleus"/>
    <property type="evidence" value="ECO:0007669"/>
    <property type="project" value="UniProtKB-ARBA"/>
</dbReference>
<evidence type="ECO:0000313" key="13">
    <source>
        <dbReference type="EMBL" id="QLQ82619.1"/>
    </source>
</evidence>
<evidence type="ECO:0000256" key="10">
    <source>
        <dbReference type="PROSITE-ProRule" id="PRU10141"/>
    </source>
</evidence>
<evidence type="ECO:0000259" key="12">
    <source>
        <dbReference type="PROSITE" id="PS50011"/>
    </source>
</evidence>
<dbReference type="FunFam" id="3.30.200.20:FF:000206">
    <property type="entry name" value="Serine/threonine-protein kinase Ssp1"/>
    <property type="match status" value="1"/>
</dbReference>
<reference evidence="13 14" key="1">
    <citation type="submission" date="2020-06" db="EMBL/GenBank/DDBJ databases">
        <title>The yeast mating-type switching endonuclease HO is a domesticated member of an unorthodox homing genetic element family.</title>
        <authorList>
            <person name="Coughlan A.Y."/>
            <person name="Lombardi L."/>
            <person name="Braun-Galleani S."/>
            <person name="Martos A.R."/>
            <person name="Galeote V."/>
            <person name="Bigey F."/>
            <person name="Dequin S."/>
            <person name="Byrne K.P."/>
            <person name="Wolfe K.H."/>
        </authorList>
    </citation>
    <scope>NUCLEOTIDE SEQUENCE [LARGE SCALE GENOMIC DNA]</scope>
    <source>
        <strain evidence="13 14">CBS2947</strain>
    </source>
</reference>
<dbReference type="GO" id="GO:0004674">
    <property type="term" value="F:protein serine/threonine kinase activity"/>
    <property type="evidence" value="ECO:0007669"/>
    <property type="project" value="UniProtKB-KW"/>
</dbReference>
<evidence type="ECO:0000256" key="7">
    <source>
        <dbReference type="ARBA" id="ARBA00022840"/>
    </source>
</evidence>
<dbReference type="Proteomes" id="UP000510647">
    <property type="component" value="Chromosome 8"/>
</dbReference>
<gene>
    <name evidence="13" type="ORF">HG537_0H03820</name>
</gene>
<evidence type="ECO:0000256" key="11">
    <source>
        <dbReference type="SAM" id="MobiDB-lite"/>
    </source>
</evidence>
<dbReference type="SMART" id="SM00220">
    <property type="entry name" value="S_TKc"/>
    <property type="match status" value="1"/>
</dbReference>
<dbReference type="GO" id="GO:0005524">
    <property type="term" value="F:ATP binding"/>
    <property type="evidence" value="ECO:0007669"/>
    <property type="project" value="UniProtKB-UniRule"/>
</dbReference>
<evidence type="ECO:0000313" key="14">
    <source>
        <dbReference type="Proteomes" id="UP000510647"/>
    </source>
</evidence>
<feature type="compositionally biased region" description="Low complexity" evidence="11">
    <location>
        <begin position="800"/>
        <end position="818"/>
    </location>
</feature>
<dbReference type="InterPro" id="IPR011009">
    <property type="entry name" value="Kinase-like_dom_sf"/>
</dbReference>
<evidence type="ECO:0000256" key="8">
    <source>
        <dbReference type="ARBA" id="ARBA00047899"/>
    </source>
</evidence>
<keyword evidence="6" id="KW-0418">Kinase</keyword>
<keyword evidence="14" id="KW-1185">Reference proteome</keyword>
<keyword evidence="4" id="KW-0808">Transferase</keyword>
<evidence type="ECO:0000256" key="9">
    <source>
        <dbReference type="ARBA" id="ARBA00048679"/>
    </source>
</evidence>
<feature type="compositionally biased region" description="Basic and acidic residues" evidence="11">
    <location>
        <begin position="649"/>
        <end position="659"/>
    </location>
</feature>
<feature type="compositionally biased region" description="Low complexity" evidence="11">
    <location>
        <begin position="904"/>
        <end position="920"/>
    </location>
</feature>
<feature type="compositionally biased region" description="Polar residues" evidence="11">
    <location>
        <begin position="675"/>
        <end position="686"/>
    </location>
</feature>
<comment type="catalytic activity">
    <reaction evidence="9">
        <text>L-seryl-[protein] + ATP = O-phospho-L-seryl-[protein] + ADP + H(+)</text>
        <dbReference type="Rhea" id="RHEA:17989"/>
        <dbReference type="Rhea" id="RHEA-COMP:9863"/>
        <dbReference type="Rhea" id="RHEA-COMP:11604"/>
        <dbReference type="ChEBI" id="CHEBI:15378"/>
        <dbReference type="ChEBI" id="CHEBI:29999"/>
        <dbReference type="ChEBI" id="CHEBI:30616"/>
        <dbReference type="ChEBI" id="CHEBI:83421"/>
        <dbReference type="ChEBI" id="CHEBI:456216"/>
        <dbReference type="EC" id="2.7.11.1"/>
    </reaction>
</comment>
<proteinExistence type="predicted"/>
<feature type="compositionally biased region" description="Basic and acidic residues" evidence="11">
    <location>
        <begin position="587"/>
        <end position="596"/>
    </location>
</feature>
<feature type="region of interest" description="Disordered" evidence="11">
    <location>
        <begin position="649"/>
        <end position="828"/>
    </location>
</feature>
<dbReference type="PANTHER" id="PTHR43895:SF152">
    <property type="entry name" value="SERINE_THREONINE-PROTEIN KINASE TOS3"/>
    <property type="match status" value="1"/>
</dbReference>
<evidence type="ECO:0000256" key="1">
    <source>
        <dbReference type="ARBA" id="ARBA00012513"/>
    </source>
</evidence>
<evidence type="ECO:0000256" key="3">
    <source>
        <dbReference type="ARBA" id="ARBA00022553"/>
    </source>
</evidence>
<comment type="catalytic activity">
    <reaction evidence="8">
        <text>L-threonyl-[protein] + ATP = O-phospho-L-threonyl-[protein] + ADP + H(+)</text>
        <dbReference type="Rhea" id="RHEA:46608"/>
        <dbReference type="Rhea" id="RHEA-COMP:11060"/>
        <dbReference type="Rhea" id="RHEA-COMP:11605"/>
        <dbReference type="ChEBI" id="CHEBI:15378"/>
        <dbReference type="ChEBI" id="CHEBI:30013"/>
        <dbReference type="ChEBI" id="CHEBI:30616"/>
        <dbReference type="ChEBI" id="CHEBI:61977"/>
        <dbReference type="ChEBI" id="CHEBI:456216"/>
        <dbReference type="EC" id="2.7.11.1"/>
    </reaction>
</comment>
<dbReference type="Pfam" id="PF00069">
    <property type="entry name" value="Pkinase"/>
    <property type="match status" value="1"/>
</dbReference>
<dbReference type="GO" id="GO:0042149">
    <property type="term" value="P:cellular response to glucose starvation"/>
    <property type="evidence" value="ECO:0007669"/>
    <property type="project" value="UniProtKB-ARBA"/>
</dbReference>
<organism evidence="13 14">
    <name type="scientific">Torulaspora globosa</name>
    <dbReference type="NCBI Taxonomy" id="48254"/>
    <lineage>
        <taxon>Eukaryota</taxon>
        <taxon>Fungi</taxon>
        <taxon>Dikarya</taxon>
        <taxon>Ascomycota</taxon>
        <taxon>Saccharomycotina</taxon>
        <taxon>Saccharomycetes</taxon>
        <taxon>Saccharomycetales</taxon>
        <taxon>Saccharomycetaceae</taxon>
        <taxon>Torulaspora</taxon>
    </lineage>
</organism>
<dbReference type="OrthoDB" id="68483at2759"/>
<dbReference type="InterPro" id="IPR000719">
    <property type="entry name" value="Prot_kinase_dom"/>
</dbReference>
<feature type="compositionally biased region" description="Basic and acidic residues" evidence="11">
    <location>
        <begin position="868"/>
        <end position="890"/>
    </location>
</feature>
<feature type="region of interest" description="Disordered" evidence="11">
    <location>
        <begin position="494"/>
        <end position="520"/>
    </location>
</feature>
<dbReference type="GO" id="GO:0007165">
    <property type="term" value="P:signal transduction"/>
    <property type="evidence" value="ECO:0007669"/>
    <property type="project" value="TreeGrafter"/>
</dbReference>
<dbReference type="InterPro" id="IPR008271">
    <property type="entry name" value="Ser/Thr_kinase_AS"/>
</dbReference>
<evidence type="ECO:0000256" key="6">
    <source>
        <dbReference type="ARBA" id="ARBA00022777"/>
    </source>
</evidence>
<feature type="compositionally biased region" description="Polar residues" evidence="11">
    <location>
        <begin position="729"/>
        <end position="742"/>
    </location>
</feature>
<dbReference type="GO" id="GO:0005737">
    <property type="term" value="C:cytoplasm"/>
    <property type="evidence" value="ECO:0007669"/>
    <property type="project" value="UniProtKB-ARBA"/>
</dbReference>
<dbReference type="FunFam" id="1.10.510.10:FF:000829">
    <property type="entry name" value="Serine/threonine-protein kinase TOS3"/>
    <property type="match status" value="1"/>
</dbReference>
<feature type="compositionally biased region" description="Low complexity" evidence="11">
    <location>
        <begin position="691"/>
        <end position="705"/>
    </location>
</feature>
<dbReference type="AlphaFoldDB" id="A0A7H9HZQ6"/>
<feature type="compositionally biased region" description="Basic and acidic residues" evidence="11">
    <location>
        <begin position="605"/>
        <end position="622"/>
    </location>
</feature>
<evidence type="ECO:0000256" key="5">
    <source>
        <dbReference type="ARBA" id="ARBA00022741"/>
    </source>
</evidence>
<feature type="region of interest" description="Disordered" evidence="11">
    <location>
        <begin position="1081"/>
        <end position="1116"/>
    </location>
</feature>
<dbReference type="InterPro" id="IPR017441">
    <property type="entry name" value="Protein_kinase_ATP_BS"/>
</dbReference>
<keyword evidence="7 10" id="KW-0067">ATP-binding</keyword>
<dbReference type="Gene3D" id="1.10.510.10">
    <property type="entry name" value="Transferase(Phosphotransferase) domain 1"/>
    <property type="match status" value="1"/>
</dbReference>
<dbReference type="PROSITE" id="PS00108">
    <property type="entry name" value="PROTEIN_KINASE_ST"/>
    <property type="match status" value="1"/>
</dbReference>
<feature type="region of interest" description="Disordered" evidence="11">
    <location>
        <begin position="982"/>
        <end position="1051"/>
    </location>
</feature>